<keyword evidence="3" id="KW-1185">Reference proteome</keyword>
<evidence type="ECO:0000313" key="3">
    <source>
        <dbReference type="Proteomes" id="UP000646827"/>
    </source>
</evidence>
<organism evidence="2 3">
    <name type="scientific">Circinella minor</name>
    <dbReference type="NCBI Taxonomy" id="1195481"/>
    <lineage>
        <taxon>Eukaryota</taxon>
        <taxon>Fungi</taxon>
        <taxon>Fungi incertae sedis</taxon>
        <taxon>Mucoromycota</taxon>
        <taxon>Mucoromycotina</taxon>
        <taxon>Mucoromycetes</taxon>
        <taxon>Mucorales</taxon>
        <taxon>Lichtheimiaceae</taxon>
        <taxon>Circinella</taxon>
    </lineage>
</organism>
<accession>A0A8H7VMB1</accession>
<evidence type="ECO:0000256" key="1">
    <source>
        <dbReference type="SAM" id="MobiDB-lite"/>
    </source>
</evidence>
<sequence length="311" mass="36031">MRENTELRSIIYLYVRQLWFAGYNDQNIPWLPSSKLRIEVLDDIAEDIDSHFRQTIVSHFVDNFSKYISVRLKEQAQVALDWPSDDKFRRYVLRRWQKEALDPTDHQVEKNLKDKGDVINNSVQNWIKSTWTHIRRTGKKATMVLVDQQLERKATVPRGWTTEKGFSEYLTAQIWEIPLEVDARHSSMINVEKCKEASAALRKATRKVQTDVDAFIKQEKNKWQRFVGRPIGARASQVDINSNQAPVDLFDCFGMKRVNQPTTGSRRQRDANSDEASNQGQDGNDSQDEAGSTEHAYILTSVLARILEDYP</sequence>
<protein>
    <submittedName>
        <fullName evidence="2">Uncharacterized protein</fullName>
    </submittedName>
</protein>
<feature type="region of interest" description="Disordered" evidence="1">
    <location>
        <begin position="260"/>
        <end position="294"/>
    </location>
</feature>
<name>A0A8H7VMB1_9FUNG</name>
<dbReference type="AlphaFoldDB" id="A0A8H7VMB1"/>
<evidence type="ECO:0000313" key="2">
    <source>
        <dbReference type="EMBL" id="KAG2221708.1"/>
    </source>
</evidence>
<comment type="caution">
    <text evidence="2">The sequence shown here is derived from an EMBL/GenBank/DDBJ whole genome shotgun (WGS) entry which is preliminary data.</text>
</comment>
<proteinExistence type="predicted"/>
<dbReference type="OrthoDB" id="2294313at2759"/>
<gene>
    <name evidence="2" type="ORF">INT45_002746</name>
</gene>
<dbReference type="EMBL" id="JAEPRB010000102">
    <property type="protein sequence ID" value="KAG2221708.1"/>
    <property type="molecule type" value="Genomic_DNA"/>
</dbReference>
<feature type="compositionally biased region" description="Polar residues" evidence="1">
    <location>
        <begin position="274"/>
        <end position="284"/>
    </location>
</feature>
<dbReference type="Proteomes" id="UP000646827">
    <property type="component" value="Unassembled WGS sequence"/>
</dbReference>
<reference evidence="2 3" key="1">
    <citation type="submission" date="2020-12" db="EMBL/GenBank/DDBJ databases">
        <title>Metabolic potential, ecology and presence of endohyphal bacteria is reflected in genomic diversity of Mucoromycotina.</title>
        <authorList>
            <person name="Muszewska A."/>
            <person name="Okrasinska A."/>
            <person name="Steczkiewicz K."/>
            <person name="Drgas O."/>
            <person name="Orlowska M."/>
            <person name="Perlinska-Lenart U."/>
            <person name="Aleksandrzak-Piekarczyk T."/>
            <person name="Szatraj K."/>
            <person name="Zielenkiewicz U."/>
            <person name="Pilsyk S."/>
            <person name="Malc E."/>
            <person name="Mieczkowski P."/>
            <person name="Kruszewska J.S."/>
            <person name="Biernat P."/>
            <person name="Pawlowska J."/>
        </authorList>
    </citation>
    <scope>NUCLEOTIDE SEQUENCE [LARGE SCALE GENOMIC DNA]</scope>
    <source>
        <strain evidence="2 3">CBS 142.35</strain>
    </source>
</reference>